<dbReference type="SUPFAM" id="SSF46785">
    <property type="entry name" value="Winged helix' DNA-binding domain"/>
    <property type="match status" value="1"/>
</dbReference>
<dbReference type="EMBL" id="JBFCZG010000007">
    <property type="protein sequence ID" value="KAL3419662.1"/>
    <property type="molecule type" value="Genomic_DNA"/>
</dbReference>
<keyword evidence="2" id="KW-0547">Nucleotide-binding</keyword>
<dbReference type="SUPFAM" id="SSF52540">
    <property type="entry name" value="P-loop containing nucleoside triphosphate hydrolases"/>
    <property type="match status" value="1"/>
</dbReference>
<feature type="region of interest" description="Disordered" evidence="11">
    <location>
        <begin position="1174"/>
        <end position="1193"/>
    </location>
</feature>
<dbReference type="EC" id="5.6.2.4" evidence="9"/>
<dbReference type="Gene3D" id="1.10.3380.10">
    <property type="entry name" value="Sec63 N-terminal domain-like domain"/>
    <property type="match status" value="1"/>
</dbReference>
<dbReference type="Gene3D" id="3.40.50.300">
    <property type="entry name" value="P-loop containing nucleotide triphosphate hydrolases"/>
    <property type="match status" value="2"/>
</dbReference>
<evidence type="ECO:0000256" key="12">
    <source>
        <dbReference type="SAM" id="SignalP"/>
    </source>
</evidence>
<keyword evidence="16" id="KW-1185">Reference proteome</keyword>
<name>A0ABR4P912_9HELO</name>
<feature type="region of interest" description="Disordered" evidence="11">
    <location>
        <begin position="53"/>
        <end position="84"/>
    </location>
</feature>
<evidence type="ECO:0000259" key="13">
    <source>
        <dbReference type="PROSITE" id="PS51192"/>
    </source>
</evidence>
<dbReference type="Pfam" id="PF02889">
    <property type="entry name" value="Sec63"/>
    <property type="match status" value="1"/>
</dbReference>
<dbReference type="InterPro" id="IPR052247">
    <property type="entry name" value="Meiotic_Crossover_Helicase"/>
</dbReference>
<dbReference type="PANTHER" id="PTHR47835">
    <property type="entry name" value="HFM1, ATP DEPENDENT DNA HELICASE HOMOLOG"/>
    <property type="match status" value="1"/>
</dbReference>
<comment type="caution">
    <text evidence="15">The sequence shown here is derived from an EMBL/GenBank/DDBJ whole genome shotgun (WGS) entry which is preliminary data.</text>
</comment>
<dbReference type="SMART" id="SM00490">
    <property type="entry name" value="HELICc"/>
    <property type="match status" value="1"/>
</dbReference>
<feature type="compositionally biased region" description="Low complexity" evidence="11">
    <location>
        <begin position="1176"/>
        <end position="1185"/>
    </location>
</feature>
<dbReference type="InterPro" id="IPR014001">
    <property type="entry name" value="Helicase_ATP-bd"/>
</dbReference>
<feature type="region of interest" description="Disordered" evidence="11">
    <location>
        <begin position="1052"/>
        <end position="1117"/>
    </location>
</feature>
<keyword evidence="5" id="KW-0067">ATP-binding</keyword>
<dbReference type="InterPro" id="IPR057842">
    <property type="entry name" value="WH_MER3"/>
</dbReference>
<dbReference type="PANTHER" id="PTHR47835:SF3">
    <property type="entry name" value="HELICASE FOR MEIOSIS 1"/>
    <property type="match status" value="1"/>
</dbReference>
<dbReference type="InterPro" id="IPR001650">
    <property type="entry name" value="Helicase_C-like"/>
</dbReference>
<evidence type="ECO:0000256" key="3">
    <source>
        <dbReference type="ARBA" id="ARBA00022801"/>
    </source>
</evidence>
<keyword evidence="6" id="KW-0413">Isomerase</keyword>
<evidence type="ECO:0000256" key="1">
    <source>
        <dbReference type="ARBA" id="ARBA00010140"/>
    </source>
</evidence>
<feature type="domain" description="Helicase ATP-binding" evidence="13">
    <location>
        <begin position="137"/>
        <end position="312"/>
    </location>
</feature>
<evidence type="ECO:0000256" key="11">
    <source>
        <dbReference type="SAM" id="MobiDB-lite"/>
    </source>
</evidence>
<feature type="chain" id="PRO_5046224752" description="DNA 3'-5' helicase" evidence="12">
    <location>
        <begin position="24"/>
        <end position="1353"/>
    </location>
</feature>
<evidence type="ECO:0000256" key="4">
    <source>
        <dbReference type="ARBA" id="ARBA00022806"/>
    </source>
</evidence>
<protein>
    <recommendedName>
        <fullName evidence="9">DNA 3'-5' helicase</fullName>
        <ecNumber evidence="9">5.6.2.4</ecNumber>
    </recommendedName>
</protein>
<keyword evidence="3" id="KW-0378">Hydrolase</keyword>
<dbReference type="Gene3D" id="1.10.10.10">
    <property type="entry name" value="Winged helix-like DNA-binding domain superfamily/Winged helix DNA-binding domain"/>
    <property type="match status" value="1"/>
</dbReference>
<keyword evidence="12" id="KW-0732">Signal</keyword>
<evidence type="ECO:0000256" key="8">
    <source>
        <dbReference type="ARBA" id="ARBA00034617"/>
    </source>
</evidence>
<proteinExistence type="inferred from homology"/>
<accession>A0ABR4P912</accession>
<dbReference type="SUPFAM" id="SSF158702">
    <property type="entry name" value="Sec63 N-terminal domain-like"/>
    <property type="match status" value="1"/>
</dbReference>
<keyword evidence="4 15" id="KW-0347">Helicase</keyword>
<dbReference type="InterPro" id="IPR011545">
    <property type="entry name" value="DEAD/DEAH_box_helicase_dom"/>
</dbReference>
<evidence type="ECO:0000259" key="14">
    <source>
        <dbReference type="PROSITE" id="PS51194"/>
    </source>
</evidence>
<evidence type="ECO:0000256" key="2">
    <source>
        <dbReference type="ARBA" id="ARBA00022741"/>
    </source>
</evidence>
<dbReference type="Pfam" id="PF00271">
    <property type="entry name" value="Helicase_C"/>
    <property type="match status" value="1"/>
</dbReference>
<comment type="catalytic activity">
    <reaction evidence="10">
        <text>ATP + H2O = ADP + phosphate + H(+)</text>
        <dbReference type="Rhea" id="RHEA:13065"/>
        <dbReference type="ChEBI" id="CHEBI:15377"/>
        <dbReference type="ChEBI" id="CHEBI:15378"/>
        <dbReference type="ChEBI" id="CHEBI:30616"/>
        <dbReference type="ChEBI" id="CHEBI:43474"/>
        <dbReference type="ChEBI" id="CHEBI:456216"/>
        <dbReference type="EC" id="5.6.2.4"/>
    </reaction>
</comment>
<dbReference type="SMART" id="SM00973">
    <property type="entry name" value="Sec63"/>
    <property type="match status" value="1"/>
</dbReference>
<evidence type="ECO:0000256" key="5">
    <source>
        <dbReference type="ARBA" id="ARBA00022840"/>
    </source>
</evidence>
<gene>
    <name evidence="15" type="ORF">PVAG01_08160</name>
</gene>
<evidence type="ECO:0000313" key="16">
    <source>
        <dbReference type="Proteomes" id="UP001629113"/>
    </source>
</evidence>
<dbReference type="Proteomes" id="UP001629113">
    <property type="component" value="Unassembled WGS sequence"/>
</dbReference>
<dbReference type="InterPro" id="IPR036390">
    <property type="entry name" value="WH_DNA-bd_sf"/>
</dbReference>
<dbReference type="CDD" id="cd18795">
    <property type="entry name" value="SF2_C_Ski2"/>
    <property type="match status" value="1"/>
</dbReference>
<dbReference type="SMART" id="SM00487">
    <property type="entry name" value="DEXDc"/>
    <property type="match status" value="1"/>
</dbReference>
<evidence type="ECO:0000256" key="9">
    <source>
        <dbReference type="ARBA" id="ARBA00034808"/>
    </source>
</evidence>
<feature type="domain" description="Helicase C-terminal" evidence="14">
    <location>
        <begin position="352"/>
        <end position="540"/>
    </location>
</feature>
<dbReference type="Pfam" id="PF23445">
    <property type="entry name" value="WHD_SNRNP200"/>
    <property type="match status" value="1"/>
</dbReference>
<comment type="catalytic activity">
    <reaction evidence="8">
        <text>Couples ATP hydrolysis with the unwinding of duplex DNA by translocating in the 3'-5' direction.</text>
        <dbReference type="EC" id="5.6.2.4"/>
    </reaction>
</comment>
<evidence type="ECO:0000256" key="10">
    <source>
        <dbReference type="ARBA" id="ARBA00048988"/>
    </source>
</evidence>
<reference evidence="15 16" key="1">
    <citation type="submission" date="2024-06" db="EMBL/GenBank/DDBJ databases">
        <title>Complete genome of Phlyctema vagabunda strain 19-DSS-EL-015.</title>
        <authorList>
            <person name="Fiorenzani C."/>
        </authorList>
    </citation>
    <scope>NUCLEOTIDE SEQUENCE [LARGE SCALE GENOMIC DNA]</scope>
    <source>
        <strain evidence="15 16">19-DSS-EL-015</strain>
    </source>
</reference>
<dbReference type="InterPro" id="IPR004179">
    <property type="entry name" value="Sec63-dom"/>
</dbReference>
<organism evidence="15 16">
    <name type="scientific">Phlyctema vagabunda</name>
    <dbReference type="NCBI Taxonomy" id="108571"/>
    <lineage>
        <taxon>Eukaryota</taxon>
        <taxon>Fungi</taxon>
        <taxon>Dikarya</taxon>
        <taxon>Ascomycota</taxon>
        <taxon>Pezizomycotina</taxon>
        <taxon>Leotiomycetes</taxon>
        <taxon>Helotiales</taxon>
        <taxon>Dermateaceae</taxon>
        <taxon>Phlyctema</taxon>
    </lineage>
</organism>
<dbReference type="Pfam" id="PF00270">
    <property type="entry name" value="DEAD"/>
    <property type="match status" value="1"/>
</dbReference>
<evidence type="ECO:0000313" key="15">
    <source>
        <dbReference type="EMBL" id="KAL3419662.1"/>
    </source>
</evidence>
<sequence length="1353" mass="151291">MSKNDRITGLVYTLLFQWAALMADWSDSLGGFTDTAPLSQESSPLARINQRHSASQLKPFSSSLNYDSTPSRSQFVPQTPRKQTVSHVLETPRAKLSSQAPPSTHGIQLIPLQKLPDRLRKIFPYDLFNAVQSKCFDSVYNTNSNVVVSAPTGSGKTVILELAICRLISSHSNSSHFKIVYQAPMKSLCSERMRDWENKFQSLNLKCAELTGDTSLSEMNKVRDASIIITTPEKWDSITRKWKDHIRLLQMVKLFLIDEVHILNDSRGATLEAVVSRMKTIGANVRFVALSATIPNSEDVAIWLGKDHTNNHLPAHREIFGPEFRPVQLQKFVHGYEPKPNDFIFDNALGKRLPHLIAKYSHRKPILIFCFTKTSCEKTAASLAEWWSSQANSQRVWPAPVNVPSMLHKDLKVSVACGVAFHHAGLDPQDRRAVELAFHDGLISVICCTSTLAVGVNLPCHLVVLKGTTCYKETGPCEYSDLEVMQMLGRAGRPQFDDSGVAVIMTRHEQVDRYTKMISGQETLESKLHLNLINHLNSEIGLGTIQDISTAHKWLAGTFLNVRMRQNPKYYKIDGIEPGCDPDQTLARVCERDIKLLQNWKLIVNGEQFTTTEYGDAMSRYMVPFDTMKLLLQIPNKAKVEEILVALCKAAEFKDLKMRANERNLLRELNKSCFMKFPVKENISTTAHKAFIATQVQLGGIELPSNDGFTQTMKRQFMSDKTIIFERIQRLLRCLTDCKAFDCDAISTRNALDLVRAISAGFWENSPLQLRQVPQIGPVAMQKLASNDIKTVDQLASLDAAGIERVIGRNPPFGTKLQAVVKCFPRLTLVGEVMGKMLPRAGKPVRINVKAKLGFVDKIVPNWLGRSHGVTFIAETSDGNLVHFWRGNVRSLQNGFELIFIAELPDAESQVMFQLACDDIVGTVRCVVLDHQIPASAFASAKLSSTPASEMLAVSTIRQLSNEFGEDQFEDEEFLAAVENVERTARNKSQQEFQDVDDVIVVSQAESKKSTPAILLPKTKPTRMDNGRFECNHACRSGVKNGKPCKHKCCHEGLDKPRKVKPRKPSENPVNLSDLEDMVSFGGGDATEIDNGKVGKRSKKQSVAASQRLKASKKSNKNDPIVEYIDLEEDEQPALKDCEGSYTVSTDAQRDQSVQKSIPEYGWDKNTFEDRKEMTSVASAASPSSDPFEDGYFRDDESLPSLAKLIKRPSNHHKVEDWEVPDVMQHEPELPDQFDNMGQDDDLEAAMVGLDDSLRLRGEKEGTPKLSTSFVESVLDFSACLSPQKTLKSSPPPTGSLKREAADFLGKIEPEVKRQRPDKDEPLKEEIRSIPAWVDEYDGDLMAELRGLVEFVD</sequence>
<evidence type="ECO:0000256" key="7">
    <source>
        <dbReference type="ARBA" id="ARBA00023254"/>
    </source>
</evidence>
<dbReference type="GO" id="GO:0004386">
    <property type="term" value="F:helicase activity"/>
    <property type="evidence" value="ECO:0007669"/>
    <property type="project" value="UniProtKB-KW"/>
</dbReference>
<dbReference type="InterPro" id="IPR027417">
    <property type="entry name" value="P-loop_NTPase"/>
</dbReference>
<dbReference type="PROSITE" id="PS51194">
    <property type="entry name" value="HELICASE_CTER"/>
    <property type="match status" value="1"/>
</dbReference>
<comment type="similarity">
    <text evidence="1">Belongs to the helicase family. SKI2 subfamily.</text>
</comment>
<feature type="signal peptide" evidence="12">
    <location>
        <begin position="1"/>
        <end position="23"/>
    </location>
</feature>
<dbReference type="InterPro" id="IPR036388">
    <property type="entry name" value="WH-like_DNA-bd_sf"/>
</dbReference>
<keyword evidence="7" id="KW-0469">Meiosis</keyword>
<evidence type="ECO:0000256" key="6">
    <source>
        <dbReference type="ARBA" id="ARBA00023235"/>
    </source>
</evidence>
<dbReference type="PROSITE" id="PS51192">
    <property type="entry name" value="HELICASE_ATP_BIND_1"/>
    <property type="match status" value="1"/>
</dbReference>